<evidence type="ECO:0000313" key="11">
    <source>
        <dbReference type="Proteomes" id="UP000234349"/>
    </source>
</evidence>
<dbReference type="EMBL" id="MKGH01000012">
    <property type="protein sequence ID" value="PKX78918.1"/>
    <property type="molecule type" value="Genomic_DNA"/>
</dbReference>
<dbReference type="PROSITE" id="PS00794">
    <property type="entry name" value="HPPK"/>
    <property type="match status" value="1"/>
</dbReference>
<evidence type="ECO:0000313" key="10">
    <source>
        <dbReference type="EMBL" id="PKX78918.1"/>
    </source>
</evidence>
<keyword evidence="5" id="KW-0547">Nucleotide-binding</keyword>
<evidence type="ECO:0000256" key="5">
    <source>
        <dbReference type="ARBA" id="ARBA00022741"/>
    </source>
</evidence>
<dbReference type="CDD" id="cd00483">
    <property type="entry name" value="HPPK"/>
    <property type="match status" value="1"/>
</dbReference>
<dbReference type="Gene3D" id="3.30.70.560">
    <property type="entry name" value="7,8-Dihydro-6-hydroxymethylpterin-pyrophosphokinase HPPK"/>
    <property type="match status" value="1"/>
</dbReference>
<organism evidence="10 11">
    <name type="scientific">Latilactobacillus sakei</name>
    <name type="common">Lactobacillus sakei</name>
    <dbReference type="NCBI Taxonomy" id="1599"/>
    <lineage>
        <taxon>Bacteria</taxon>
        <taxon>Bacillati</taxon>
        <taxon>Bacillota</taxon>
        <taxon>Bacilli</taxon>
        <taxon>Lactobacillales</taxon>
        <taxon>Lactobacillaceae</taxon>
        <taxon>Latilactobacillus</taxon>
    </lineage>
</organism>
<dbReference type="GO" id="GO:0005524">
    <property type="term" value="F:ATP binding"/>
    <property type="evidence" value="ECO:0007669"/>
    <property type="project" value="UniProtKB-KW"/>
</dbReference>
<keyword evidence="6" id="KW-0418">Kinase</keyword>
<protein>
    <recommendedName>
        <fullName evidence="3">2-amino-4-hydroxy-6-hydroxymethyldihydropteridine diphosphokinase</fullName>
        <ecNumber evidence="3">2.7.6.3</ecNumber>
    </recommendedName>
</protein>
<dbReference type="GO" id="GO:0046656">
    <property type="term" value="P:folic acid biosynthetic process"/>
    <property type="evidence" value="ECO:0007669"/>
    <property type="project" value="UniProtKB-KW"/>
</dbReference>
<dbReference type="GO" id="GO:0003848">
    <property type="term" value="F:2-amino-4-hydroxy-6-hydroxymethyldihydropteridine diphosphokinase activity"/>
    <property type="evidence" value="ECO:0007669"/>
    <property type="project" value="UniProtKB-EC"/>
</dbReference>
<evidence type="ECO:0000256" key="4">
    <source>
        <dbReference type="ARBA" id="ARBA00022679"/>
    </source>
</evidence>
<reference evidence="10 11" key="1">
    <citation type="submission" date="2016-09" db="EMBL/GenBank/DDBJ databases">
        <authorList>
            <person name="Inglin R.C."/>
        </authorList>
    </citation>
    <scope>NUCLEOTIDE SEQUENCE [LARGE SCALE GENOMIC DNA]</scope>
    <source>
        <strain evidence="10 11">RI-517</strain>
    </source>
</reference>
<dbReference type="Proteomes" id="UP000234349">
    <property type="component" value="Unassembled WGS sequence"/>
</dbReference>
<dbReference type="SUPFAM" id="SSF55083">
    <property type="entry name" value="6-hydroxymethyl-7,8-dihydropterin pyrophosphokinase, HPPK"/>
    <property type="match status" value="1"/>
</dbReference>
<feature type="domain" description="7,8-dihydro-6-hydroxymethylpterin-pyrophosphokinase" evidence="9">
    <location>
        <begin position="91"/>
        <end position="102"/>
    </location>
</feature>
<name>A0AAX0VBD6_LATSK</name>
<keyword evidence="8" id="KW-0289">Folate biosynthesis</keyword>
<dbReference type="AlphaFoldDB" id="A0AAX0VBD6"/>
<keyword evidence="4" id="KW-0808">Transferase</keyword>
<dbReference type="GO" id="GO:0016301">
    <property type="term" value="F:kinase activity"/>
    <property type="evidence" value="ECO:0007669"/>
    <property type="project" value="UniProtKB-KW"/>
</dbReference>
<dbReference type="Pfam" id="PF01288">
    <property type="entry name" value="HPPK"/>
    <property type="match status" value="1"/>
</dbReference>
<evidence type="ECO:0000256" key="7">
    <source>
        <dbReference type="ARBA" id="ARBA00022840"/>
    </source>
</evidence>
<comment type="catalytic activity">
    <reaction evidence="1">
        <text>6-hydroxymethyl-7,8-dihydropterin + ATP = (7,8-dihydropterin-6-yl)methyl diphosphate + AMP + H(+)</text>
        <dbReference type="Rhea" id="RHEA:11412"/>
        <dbReference type="ChEBI" id="CHEBI:15378"/>
        <dbReference type="ChEBI" id="CHEBI:30616"/>
        <dbReference type="ChEBI" id="CHEBI:44841"/>
        <dbReference type="ChEBI" id="CHEBI:72950"/>
        <dbReference type="ChEBI" id="CHEBI:456215"/>
        <dbReference type="EC" id="2.7.6.3"/>
    </reaction>
</comment>
<evidence type="ECO:0000256" key="8">
    <source>
        <dbReference type="ARBA" id="ARBA00022909"/>
    </source>
</evidence>
<dbReference type="EC" id="2.7.6.3" evidence="3"/>
<gene>
    <name evidence="10" type="primary">folK</name>
    <name evidence="10" type="ORF">CUR37_03530</name>
</gene>
<evidence type="ECO:0000256" key="3">
    <source>
        <dbReference type="ARBA" id="ARBA00013253"/>
    </source>
</evidence>
<evidence type="ECO:0000256" key="6">
    <source>
        <dbReference type="ARBA" id="ARBA00022777"/>
    </source>
</evidence>
<keyword evidence="7" id="KW-0067">ATP-binding</keyword>
<dbReference type="PANTHER" id="PTHR43071">
    <property type="entry name" value="2-AMINO-4-HYDROXY-6-HYDROXYMETHYLDIHYDROPTERIDINE PYROPHOSPHOKINASE"/>
    <property type="match status" value="1"/>
</dbReference>
<evidence type="ECO:0000256" key="1">
    <source>
        <dbReference type="ARBA" id="ARBA00000198"/>
    </source>
</evidence>
<comment type="caution">
    <text evidence="10">The sequence shown here is derived from an EMBL/GenBank/DDBJ whole genome shotgun (WGS) entry which is preliminary data.</text>
</comment>
<comment type="pathway">
    <text evidence="2">Cofactor biosynthesis; tetrahydrofolate biosynthesis; 2-amino-4-hydroxy-6-hydroxymethyl-7,8-dihydropteridine diphosphate from 7,8-dihydroneopterin triphosphate: step 4/4.</text>
</comment>
<dbReference type="InterPro" id="IPR035907">
    <property type="entry name" value="Hppk_sf"/>
</dbReference>
<dbReference type="PANTHER" id="PTHR43071:SF1">
    <property type="entry name" value="2-AMINO-4-HYDROXY-6-HYDROXYMETHYLDIHYDROPTERIDINE PYROPHOSPHOKINASE"/>
    <property type="match status" value="1"/>
</dbReference>
<accession>A0AAX0VBD6</accession>
<dbReference type="InterPro" id="IPR000550">
    <property type="entry name" value="Hppk"/>
</dbReference>
<dbReference type="NCBIfam" id="TIGR01498">
    <property type="entry name" value="folK"/>
    <property type="match status" value="1"/>
</dbReference>
<evidence type="ECO:0000259" key="9">
    <source>
        <dbReference type="PROSITE" id="PS00794"/>
    </source>
</evidence>
<proteinExistence type="predicted"/>
<sequence>MSLSNQVYISYGSNMGDLKANINQALALLTADSKIQIERQSAFYQTAPVGPVEQADFINGALKISTDYTPDQLLVVLHQIEQACRRERTIHWGPRTLDLDIIFFNELVLQSDTLVIPHPEAFKRLFVLVPILEICGADFYQKAAIEIQIDVLKQDQTQTIKRIEEVNDDRTNKSAN</sequence>
<evidence type="ECO:0000256" key="2">
    <source>
        <dbReference type="ARBA" id="ARBA00005051"/>
    </source>
</evidence>